<accession>A0A0B9G532</accession>
<dbReference type="InterPro" id="IPR021432">
    <property type="entry name" value="DUF3081"/>
</dbReference>
<dbReference type="Proteomes" id="UP000031278">
    <property type="component" value="Unassembled WGS sequence"/>
</dbReference>
<proteinExistence type="predicted"/>
<evidence type="ECO:0000313" key="1">
    <source>
        <dbReference type="EMBL" id="KHT63838.1"/>
    </source>
</evidence>
<organism evidence="1 2">
    <name type="scientific">Photobacterium gaetbulicola</name>
    <dbReference type="NCBI Taxonomy" id="1295392"/>
    <lineage>
        <taxon>Bacteria</taxon>
        <taxon>Pseudomonadati</taxon>
        <taxon>Pseudomonadota</taxon>
        <taxon>Gammaproteobacteria</taxon>
        <taxon>Vibrionales</taxon>
        <taxon>Vibrionaceae</taxon>
        <taxon>Photobacterium</taxon>
    </lineage>
</organism>
<evidence type="ECO:0008006" key="3">
    <source>
        <dbReference type="Google" id="ProtNLM"/>
    </source>
</evidence>
<comment type="caution">
    <text evidence="1">The sequence shown here is derived from an EMBL/GenBank/DDBJ whole genome shotgun (WGS) entry which is preliminary data.</text>
</comment>
<gene>
    <name evidence="1" type="ORF">RJ45_09530</name>
</gene>
<protein>
    <recommendedName>
        <fullName evidence="3">DUF3081 domain-containing protein</fullName>
    </recommendedName>
</protein>
<sequence length="103" mass="12012">MKNRVDVRTLLSVYEKIKSQGKTIEFGSQLEDIKCTESPDGYSVSLSDDKVTLDINFHNTYHFHTMNEDPESVINQTTTEFHNNNEAQIQEFVHKLEEIDKNY</sequence>
<reference evidence="1 2" key="1">
    <citation type="submission" date="2014-12" db="EMBL/GenBank/DDBJ databases">
        <title>Genome sequencing of Photobacterium gaetbulicola AD005a.</title>
        <authorList>
            <person name="Adrian T.G.S."/>
            <person name="Chan K.G."/>
        </authorList>
    </citation>
    <scope>NUCLEOTIDE SEQUENCE [LARGE SCALE GENOMIC DNA]</scope>
    <source>
        <strain evidence="1 2">AD005a</strain>
    </source>
</reference>
<dbReference type="RefSeq" id="WP_039460922.1">
    <property type="nucleotide sequence ID" value="NZ_JWLZ01000149.1"/>
</dbReference>
<dbReference type="Pfam" id="PF11280">
    <property type="entry name" value="DUF3081"/>
    <property type="match status" value="1"/>
</dbReference>
<dbReference type="EMBL" id="JWLZ01000149">
    <property type="protein sequence ID" value="KHT63838.1"/>
    <property type="molecule type" value="Genomic_DNA"/>
</dbReference>
<evidence type="ECO:0000313" key="2">
    <source>
        <dbReference type="Proteomes" id="UP000031278"/>
    </source>
</evidence>
<name>A0A0B9G532_9GAMM</name>
<dbReference type="AlphaFoldDB" id="A0A0B9G532"/>